<feature type="transmembrane region" description="Helical" evidence="9">
    <location>
        <begin position="332"/>
        <end position="351"/>
    </location>
</feature>
<feature type="transmembrane region" description="Helical" evidence="9">
    <location>
        <begin position="94"/>
        <end position="112"/>
    </location>
</feature>
<dbReference type="AlphaFoldDB" id="A0A344LLE8"/>
<evidence type="ECO:0000313" key="11">
    <source>
        <dbReference type="Proteomes" id="UP000250434"/>
    </source>
</evidence>
<feature type="transmembrane region" description="Helical" evidence="9">
    <location>
        <begin position="124"/>
        <end position="145"/>
    </location>
</feature>
<sequence length="549" mass="58406">MAAFTGRSSGVFATFGGTALVAAHGLLYGNWLIDDAAITFAYARDIADGFGPVLQPGGDRVEGFSNPAWLALLIFGKLLGVFDTGSLFGVPDYVFFPKLLGLLATAGVLAALHHAAKGFSKRPGPLTFGAGALLALVPSYVMWAVSGLENSLYALAVCWLMALVLRAVPRNELTRARLAVAAGLLAALAALTRPDGALYVVAYPLALLMFVRRYRVPDVLRAGAVSVAVFAVPYGGYLVWRYLEFGRLVPNTAIAKGQEFPGLETFALAGDLLAYAGAWLSLVLAAGVGVLLAKGSARRDVLAVLLVFLGLAAVVFSVLGPEPGGELRFATPFWPIAALLVVFVLAEVSAFVRGIRRVAVIAVVVVAALPTFAAFAESTRDHVESPIVPACLVADRYGRVFNGYADVLGLRDGTLLVPDVGGTALTSRLRVVDLVGLTHARIADLAGAGEHGQLRDYLFDEVKPTFVHSHEPWSQISGITADARLDRDYFPLYEGGPKGDWVRKDAVPSMAKLQELRDYAEVVTSRVNRERHAEPRAACGDRLRPGQTP</sequence>
<dbReference type="RefSeq" id="WP_162788640.1">
    <property type="nucleotide sequence ID" value="NZ_CP015163.1"/>
</dbReference>
<keyword evidence="2" id="KW-1003">Cell membrane</keyword>
<keyword evidence="3" id="KW-0328">Glycosyltransferase</keyword>
<feature type="transmembrane region" description="Helical" evidence="9">
    <location>
        <begin position="151"/>
        <end position="168"/>
    </location>
</feature>
<dbReference type="EMBL" id="CP015163">
    <property type="protein sequence ID" value="AXB48872.1"/>
    <property type="molecule type" value="Genomic_DNA"/>
</dbReference>
<protein>
    <submittedName>
        <fullName evidence="10">Uncharacterized protein</fullName>
    </submittedName>
</protein>
<keyword evidence="7 9" id="KW-0472">Membrane</keyword>
<reference evidence="10 11" key="1">
    <citation type="submission" date="2016-04" db="EMBL/GenBank/DDBJ databases">
        <title>Complete genome sequence and analysis of deep-sea sediment isolate, Amycolatopsis sp. WP1.</title>
        <authorList>
            <person name="Wang H."/>
            <person name="Chen S."/>
            <person name="Wu Q."/>
        </authorList>
    </citation>
    <scope>NUCLEOTIDE SEQUENCE [LARGE SCALE GENOMIC DNA]</scope>
    <source>
        <strain evidence="10 11">WP1</strain>
    </source>
</reference>
<keyword evidence="4" id="KW-0808">Transferase</keyword>
<feature type="region of interest" description="Disordered" evidence="8">
    <location>
        <begin position="528"/>
        <end position="549"/>
    </location>
</feature>
<feature type="transmembrane region" description="Helical" evidence="9">
    <location>
        <begin position="219"/>
        <end position="240"/>
    </location>
</feature>
<feature type="transmembrane region" description="Helical" evidence="9">
    <location>
        <begin position="68"/>
        <end position="88"/>
    </location>
</feature>
<dbReference type="PANTHER" id="PTHR33908:SF11">
    <property type="entry name" value="MEMBRANE PROTEIN"/>
    <property type="match status" value="1"/>
</dbReference>
<dbReference type="KEGG" id="aab:A4R43_28740"/>
<keyword evidence="11" id="KW-1185">Reference proteome</keyword>
<evidence type="ECO:0000256" key="9">
    <source>
        <dbReference type="SAM" id="Phobius"/>
    </source>
</evidence>
<keyword evidence="5 9" id="KW-0812">Transmembrane</keyword>
<evidence type="ECO:0000256" key="5">
    <source>
        <dbReference type="ARBA" id="ARBA00022692"/>
    </source>
</evidence>
<evidence type="ECO:0000313" key="10">
    <source>
        <dbReference type="EMBL" id="AXB48872.1"/>
    </source>
</evidence>
<feature type="transmembrane region" description="Helical" evidence="9">
    <location>
        <begin position="300"/>
        <end position="320"/>
    </location>
</feature>
<dbReference type="GO" id="GO:0009103">
    <property type="term" value="P:lipopolysaccharide biosynthetic process"/>
    <property type="evidence" value="ECO:0007669"/>
    <property type="project" value="UniProtKB-ARBA"/>
</dbReference>
<evidence type="ECO:0000256" key="1">
    <source>
        <dbReference type="ARBA" id="ARBA00004651"/>
    </source>
</evidence>
<evidence type="ECO:0000256" key="6">
    <source>
        <dbReference type="ARBA" id="ARBA00022989"/>
    </source>
</evidence>
<dbReference type="GO" id="GO:0016763">
    <property type="term" value="F:pentosyltransferase activity"/>
    <property type="evidence" value="ECO:0007669"/>
    <property type="project" value="TreeGrafter"/>
</dbReference>
<accession>A0A344LLE8</accession>
<dbReference type="PANTHER" id="PTHR33908">
    <property type="entry name" value="MANNOSYLTRANSFERASE YKCB-RELATED"/>
    <property type="match status" value="1"/>
</dbReference>
<proteinExistence type="predicted"/>
<dbReference type="Proteomes" id="UP000250434">
    <property type="component" value="Chromosome"/>
</dbReference>
<name>A0A344LLE8_9PSEU</name>
<feature type="transmembrane region" description="Helical" evidence="9">
    <location>
        <begin position="272"/>
        <end position="293"/>
    </location>
</feature>
<evidence type="ECO:0000256" key="3">
    <source>
        <dbReference type="ARBA" id="ARBA00022676"/>
    </source>
</evidence>
<dbReference type="GO" id="GO:0005886">
    <property type="term" value="C:plasma membrane"/>
    <property type="evidence" value="ECO:0007669"/>
    <property type="project" value="UniProtKB-SubCell"/>
</dbReference>
<evidence type="ECO:0000256" key="2">
    <source>
        <dbReference type="ARBA" id="ARBA00022475"/>
    </source>
</evidence>
<organism evidence="10 11">
    <name type="scientific">Amycolatopsis albispora</name>
    <dbReference type="NCBI Taxonomy" id="1804986"/>
    <lineage>
        <taxon>Bacteria</taxon>
        <taxon>Bacillati</taxon>
        <taxon>Actinomycetota</taxon>
        <taxon>Actinomycetes</taxon>
        <taxon>Pseudonocardiales</taxon>
        <taxon>Pseudonocardiaceae</taxon>
        <taxon>Amycolatopsis</taxon>
    </lineage>
</organism>
<dbReference type="InterPro" id="IPR050297">
    <property type="entry name" value="LipidA_mod_glycosyltrf_83"/>
</dbReference>
<evidence type="ECO:0000256" key="4">
    <source>
        <dbReference type="ARBA" id="ARBA00022679"/>
    </source>
</evidence>
<gene>
    <name evidence="10" type="ORF">A4R43_28740</name>
</gene>
<feature type="transmembrane region" description="Helical" evidence="9">
    <location>
        <begin position="358"/>
        <end position="376"/>
    </location>
</feature>
<evidence type="ECO:0000256" key="8">
    <source>
        <dbReference type="SAM" id="MobiDB-lite"/>
    </source>
</evidence>
<evidence type="ECO:0000256" key="7">
    <source>
        <dbReference type="ARBA" id="ARBA00023136"/>
    </source>
</evidence>
<comment type="subcellular location">
    <subcellularLocation>
        <location evidence="1">Cell membrane</location>
        <topology evidence="1">Multi-pass membrane protein</topology>
    </subcellularLocation>
</comment>
<keyword evidence="6 9" id="KW-1133">Transmembrane helix</keyword>